<dbReference type="EMBL" id="MKHE01000007">
    <property type="protein sequence ID" value="OWK13221.1"/>
    <property type="molecule type" value="Genomic_DNA"/>
</dbReference>
<organism evidence="15 16">
    <name type="scientific">Cervus elaphus hippelaphus</name>
    <name type="common">European red deer</name>
    <dbReference type="NCBI Taxonomy" id="46360"/>
    <lineage>
        <taxon>Eukaryota</taxon>
        <taxon>Metazoa</taxon>
        <taxon>Chordata</taxon>
        <taxon>Craniata</taxon>
        <taxon>Vertebrata</taxon>
        <taxon>Euteleostomi</taxon>
        <taxon>Mammalia</taxon>
        <taxon>Eutheria</taxon>
        <taxon>Laurasiatheria</taxon>
        <taxon>Artiodactyla</taxon>
        <taxon>Ruminantia</taxon>
        <taxon>Pecora</taxon>
        <taxon>Cervidae</taxon>
        <taxon>Cervinae</taxon>
        <taxon>Cervus</taxon>
    </lineage>
</organism>
<evidence type="ECO:0000256" key="9">
    <source>
        <dbReference type="PROSITE-ProRule" id="PRU00108"/>
    </source>
</evidence>
<dbReference type="Pfam" id="PF00047">
    <property type="entry name" value="ig"/>
    <property type="match status" value="1"/>
</dbReference>
<dbReference type="Gene3D" id="2.60.40.10">
    <property type="entry name" value="Immunoglobulins"/>
    <property type="match status" value="2"/>
</dbReference>
<feature type="region of interest" description="Disordered" evidence="10">
    <location>
        <begin position="620"/>
        <end position="658"/>
    </location>
</feature>
<keyword evidence="11" id="KW-0472">Membrane</keyword>
<evidence type="ECO:0000256" key="4">
    <source>
        <dbReference type="ARBA" id="ARBA00023125"/>
    </source>
</evidence>
<dbReference type="InterPro" id="IPR009057">
    <property type="entry name" value="Homeodomain-like_sf"/>
</dbReference>
<evidence type="ECO:0000256" key="2">
    <source>
        <dbReference type="ARBA" id="ARBA00007601"/>
    </source>
</evidence>
<evidence type="ECO:0000256" key="3">
    <source>
        <dbReference type="ARBA" id="ARBA00023015"/>
    </source>
</evidence>
<dbReference type="InterPro" id="IPR036179">
    <property type="entry name" value="Ig-like_dom_sf"/>
</dbReference>
<feature type="domain" description="Ig-like" evidence="13">
    <location>
        <begin position="482"/>
        <end position="569"/>
    </location>
</feature>
<dbReference type="SMART" id="SM00389">
    <property type="entry name" value="HOX"/>
    <property type="match status" value="1"/>
</dbReference>
<dbReference type="InterPro" id="IPR017970">
    <property type="entry name" value="Homeobox_CS"/>
</dbReference>
<dbReference type="InterPro" id="IPR007110">
    <property type="entry name" value="Ig-like_dom"/>
</dbReference>
<keyword evidence="7 9" id="KW-0539">Nucleus</keyword>
<evidence type="ECO:0000313" key="15">
    <source>
        <dbReference type="EMBL" id="OWK13221.1"/>
    </source>
</evidence>
<evidence type="ECO:0000259" key="14">
    <source>
        <dbReference type="PROSITE" id="PS51978"/>
    </source>
</evidence>
<keyword evidence="11" id="KW-1133">Transmembrane helix</keyword>
<sequence length="658" mass="71562">MTITDQSLDEAQAKALQTPPQGSDHFSPPRAQPPRKHALNCHRMKPALFSVLCEIKEKTGLSIRSSQEEEPVDPQLMRLDNMLLAEGVAGPEKGGGSAAAAAAAAASGGGVSPDNSIEHSDYRSKLAQIRHIYHSELEKYEQACNEFTTHVMNLLREQSRTRPVAPKEMERMVSIIHRKFSAIQMQLKQSTCEAVMILRSRFLDARRKRRNFSKQATEVLNEYFYSHLSNPYPSEEAKEELAKKCGITVSQVSNWFGNKRIRYKKNIGKFQEEANIYAVKTAVSVTQGGHSRTSSPTPPSSAGSGDMFLGMPGLNGDSYSASQVESLRHSMGPGGYGDNLGGGQMYSPREMRSYQLPSPCPPSWCCLPGAVTGDQNITARIGKPLVLNCKGAPKKPPQQLEWKLNTGRTEAWKVLSPQGDPWDSVARVLPNGSLLLPAVGIQDEGTFRCRATSRSGKETKSNYRVRVYRKGKTLNPVTFPPPDTVPLEEVQLVVEPEGGAVALGGTVTLTCEAPAQPPPQIHWIKDGRPLPLPPGPVLLLPEVGPEDQGTYSCVATHPSHGPQESSAVSISIIETGEEGTTAGSVEGPGLETLALTLGILGGLGTVALLIGVIMWHRRRQRRGQERKVPENQEEEEEERAELNQPEEPEAAESSTGGP</sequence>
<comment type="caution">
    <text evidence="15">The sequence shown here is derived from an EMBL/GenBank/DDBJ whole genome shotgun (WGS) entry which is preliminary data.</text>
</comment>
<dbReference type="InterPro" id="IPR008422">
    <property type="entry name" value="KN_HD"/>
</dbReference>
<dbReference type="Gene3D" id="1.10.10.60">
    <property type="entry name" value="Homeodomain-like"/>
    <property type="match status" value="1"/>
</dbReference>
<keyword evidence="11" id="KW-0812">Transmembrane</keyword>
<keyword evidence="6" id="KW-0804">Transcription</keyword>
<keyword evidence="3" id="KW-0805">Transcription regulation</keyword>
<dbReference type="Pfam" id="PF13927">
    <property type="entry name" value="Ig_3"/>
    <property type="match status" value="1"/>
</dbReference>
<evidence type="ECO:0000313" key="16">
    <source>
        <dbReference type="Proteomes" id="UP000242450"/>
    </source>
</evidence>
<comment type="subcellular location">
    <subcellularLocation>
        <location evidence="1 9">Nucleus</location>
    </subcellularLocation>
</comment>
<dbReference type="GO" id="GO:0003677">
    <property type="term" value="F:DNA binding"/>
    <property type="evidence" value="ECO:0007669"/>
    <property type="project" value="UniProtKB-UniRule"/>
</dbReference>
<keyword evidence="5 9" id="KW-0371">Homeobox</keyword>
<dbReference type="CDD" id="cd00086">
    <property type="entry name" value="homeodomain"/>
    <property type="match status" value="1"/>
</dbReference>
<dbReference type="GO" id="GO:0005634">
    <property type="term" value="C:nucleus"/>
    <property type="evidence" value="ECO:0007669"/>
    <property type="project" value="UniProtKB-SubCell"/>
</dbReference>
<dbReference type="InterPro" id="IPR005542">
    <property type="entry name" value="PBX_PBC_dom"/>
</dbReference>
<dbReference type="PROSITE" id="PS50071">
    <property type="entry name" value="HOMEOBOX_2"/>
    <property type="match status" value="1"/>
</dbReference>
<comment type="similarity">
    <text evidence="2">Belongs to the TALE/PBX homeobox family.</text>
</comment>
<keyword evidence="16" id="KW-1185">Reference proteome</keyword>
<dbReference type="InterPro" id="IPR003599">
    <property type="entry name" value="Ig_sub"/>
</dbReference>
<dbReference type="InterPro" id="IPR003598">
    <property type="entry name" value="Ig_sub2"/>
</dbReference>
<keyword evidence="4 9" id="KW-0238">DNA-binding</keyword>
<dbReference type="Pfam" id="PF05920">
    <property type="entry name" value="Homeobox_KN"/>
    <property type="match status" value="1"/>
</dbReference>
<evidence type="ECO:0000256" key="8">
    <source>
        <dbReference type="ARBA" id="ARBA00023319"/>
    </source>
</evidence>
<feature type="compositionally biased region" description="Acidic residues" evidence="10">
    <location>
        <begin position="631"/>
        <end position="650"/>
    </location>
</feature>
<feature type="domain" description="Ig-like" evidence="13">
    <location>
        <begin position="368"/>
        <end position="466"/>
    </location>
</feature>
<dbReference type="OrthoDB" id="4187154at2759"/>
<evidence type="ECO:0000259" key="13">
    <source>
        <dbReference type="PROSITE" id="PS50835"/>
    </source>
</evidence>
<feature type="region of interest" description="Disordered" evidence="10">
    <location>
        <begin position="1"/>
        <end position="37"/>
    </location>
</feature>
<accession>A0A212D4Q6</accession>
<name>A0A212D4Q6_CEREH</name>
<feature type="domain" description="PBC" evidence="14">
    <location>
        <begin position="1"/>
        <end position="204"/>
    </location>
</feature>
<dbReference type="PROSITE" id="PS50835">
    <property type="entry name" value="IG_LIKE"/>
    <property type="match status" value="2"/>
</dbReference>
<dbReference type="SUPFAM" id="SSF48726">
    <property type="entry name" value="Immunoglobulin"/>
    <property type="match status" value="2"/>
</dbReference>
<proteinExistence type="inferred from homology"/>
<dbReference type="PANTHER" id="PTHR11850">
    <property type="entry name" value="HOMEOBOX PROTEIN TRANSCRIPTION FACTORS"/>
    <property type="match status" value="1"/>
</dbReference>
<dbReference type="SMART" id="SM00408">
    <property type="entry name" value="IGc2"/>
    <property type="match status" value="2"/>
</dbReference>
<feature type="transmembrane region" description="Helical" evidence="11">
    <location>
        <begin position="593"/>
        <end position="616"/>
    </location>
</feature>
<dbReference type="AlphaFoldDB" id="A0A212D4Q6"/>
<dbReference type="PROSITE" id="PS00027">
    <property type="entry name" value="HOMEOBOX_1"/>
    <property type="match status" value="1"/>
</dbReference>
<feature type="domain" description="Homeobox" evidence="12">
    <location>
        <begin position="203"/>
        <end position="266"/>
    </location>
</feature>
<evidence type="ECO:0000256" key="1">
    <source>
        <dbReference type="ARBA" id="ARBA00004123"/>
    </source>
</evidence>
<dbReference type="InterPro" id="IPR003006">
    <property type="entry name" value="Ig/MHC_CS"/>
</dbReference>
<evidence type="ECO:0000256" key="7">
    <source>
        <dbReference type="ARBA" id="ARBA00023242"/>
    </source>
</evidence>
<dbReference type="InterPro" id="IPR001356">
    <property type="entry name" value="HD"/>
</dbReference>
<evidence type="ECO:0000256" key="10">
    <source>
        <dbReference type="SAM" id="MobiDB-lite"/>
    </source>
</evidence>
<dbReference type="PROSITE" id="PS51978">
    <property type="entry name" value="PBC"/>
    <property type="match status" value="1"/>
</dbReference>
<dbReference type="SUPFAM" id="SSF46689">
    <property type="entry name" value="Homeodomain-like"/>
    <property type="match status" value="1"/>
</dbReference>
<dbReference type="InterPro" id="IPR013151">
    <property type="entry name" value="Immunoglobulin_dom"/>
</dbReference>
<dbReference type="CDD" id="cd00096">
    <property type="entry name" value="Ig"/>
    <property type="match status" value="1"/>
</dbReference>
<dbReference type="Proteomes" id="UP000242450">
    <property type="component" value="Chromosome 7"/>
</dbReference>
<feature type="compositionally biased region" description="Low complexity" evidence="10">
    <location>
        <begin position="288"/>
        <end position="305"/>
    </location>
</feature>
<dbReference type="InterPro" id="IPR013783">
    <property type="entry name" value="Ig-like_fold"/>
</dbReference>
<dbReference type="PROSITE" id="PS00290">
    <property type="entry name" value="IG_MHC"/>
    <property type="match status" value="1"/>
</dbReference>
<evidence type="ECO:0000256" key="11">
    <source>
        <dbReference type="SAM" id="Phobius"/>
    </source>
</evidence>
<feature type="DNA-binding region" description="Homeobox" evidence="9">
    <location>
        <begin position="205"/>
        <end position="267"/>
    </location>
</feature>
<evidence type="ECO:0000256" key="6">
    <source>
        <dbReference type="ARBA" id="ARBA00023163"/>
    </source>
</evidence>
<evidence type="ECO:0000259" key="12">
    <source>
        <dbReference type="PROSITE" id="PS50071"/>
    </source>
</evidence>
<evidence type="ECO:0000256" key="5">
    <source>
        <dbReference type="ARBA" id="ARBA00023155"/>
    </source>
</evidence>
<dbReference type="Pfam" id="PF03792">
    <property type="entry name" value="PBC"/>
    <property type="match status" value="1"/>
</dbReference>
<feature type="region of interest" description="Disordered" evidence="10">
    <location>
        <begin position="287"/>
        <end position="306"/>
    </location>
</feature>
<gene>
    <name evidence="15" type="ORF">Celaphus_00014422</name>
</gene>
<dbReference type="FunFam" id="1.10.10.60:FF:000008">
    <property type="entry name" value="Pre-B-cell leukemia transcription factor 1"/>
    <property type="match status" value="1"/>
</dbReference>
<dbReference type="SMART" id="SM00409">
    <property type="entry name" value="IG"/>
    <property type="match status" value="2"/>
</dbReference>
<dbReference type="InterPro" id="IPR050224">
    <property type="entry name" value="TALE_homeobox"/>
</dbReference>
<protein>
    <submittedName>
        <fullName evidence="15">PBX2</fullName>
    </submittedName>
</protein>
<keyword evidence="8" id="KW-0393">Immunoglobulin domain</keyword>
<reference evidence="15 16" key="1">
    <citation type="journal article" date="2018" name="Mol. Genet. Genomics">
        <title>The red deer Cervus elaphus genome CerEla1.0: sequencing, annotating, genes, and chromosomes.</title>
        <authorList>
            <person name="Bana N.A."/>
            <person name="Nyiri A."/>
            <person name="Nagy J."/>
            <person name="Frank K."/>
            <person name="Nagy T."/>
            <person name="Steger V."/>
            <person name="Schiller M."/>
            <person name="Lakatos P."/>
            <person name="Sugar L."/>
            <person name="Horn P."/>
            <person name="Barta E."/>
            <person name="Orosz L."/>
        </authorList>
    </citation>
    <scope>NUCLEOTIDE SEQUENCE [LARGE SCALE GENOMIC DNA]</scope>
    <source>
        <strain evidence="15">Hungarian</strain>
    </source>
</reference>
<dbReference type="GO" id="GO:0000981">
    <property type="term" value="F:DNA-binding transcription factor activity, RNA polymerase II-specific"/>
    <property type="evidence" value="ECO:0007669"/>
    <property type="project" value="InterPro"/>
</dbReference>